<sequence>MPRLFRERIVLENLRDENIASIYRLSKGGIERLLVLIGEDIAPTRRRPFIPSLRNTTRVQSNKDRVVADASMSNI</sequence>
<dbReference type="Proteomes" id="UP000828390">
    <property type="component" value="Unassembled WGS sequence"/>
</dbReference>
<accession>A0A9D4FBS2</accession>
<evidence type="ECO:0000313" key="2">
    <source>
        <dbReference type="Proteomes" id="UP000828390"/>
    </source>
</evidence>
<name>A0A9D4FBS2_DREPO</name>
<organism evidence="1 2">
    <name type="scientific">Dreissena polymorpha</name>
    <name type="common">Zebra mussel</name>
    <name type="synonym">Mytilus polymorpha</name>
    <dbReference type="NCBI Taxonomy" id="45954"/>
    <lineage>
        <taxon>Eukaryota</taxon>
        <taxon>Metazoa</taxon>
        <taxon>Spiralia</taxon>
        <taxon>Lophotrochozoa</taxon>
        <taxon>Mollusca</taxon>
        <taxon>Bivalvia</taxon>
        <taxon>Autobranchia</taxon>
        <taxon>Heteroconchia</taxon>
        <taxon>Euheterodonta</taxon>
        <taxon>Imparidentia</taxon>
        <taxon>Neoheterodontei</taxon>
        <taxon>Myida</taxon>
        <taxon>Dreissenoidea</taxon>
        <taxon>Dreissenidae</taxon>
        <taxon>Dreissena</taxon>
    </lineage>
</organism>
<gene>
    <name evidence="1" type="ORF">DPMN_147194</name>
</gene>
<evidence type="ECO:0000313" key="1">
    <source>
        <dbReference type="EMBL" id="KAH3793676.1"/>
    </source>
</evidence>
<dbReference type="AlphaFoldDB" id="A0A9D4FBS2"/>
<protein>
    <submittedName>
        <fullName evidence="1">Uncharacterized protein</fullName>
    </submittedName>
</protein>
<reference evidence="1" key="1">
    <citation type="journal article" date="2019" name="bioRxiv">
        <title>The Genome of the Zebra Mussel, Dreissena polymorpha: A Resource for Invasive Species Research.</title>
        <authorList>
            <person name="McCartney M.A."/>
            <person name="Auch B."/>
            <person name="Kono T."/>
            <person name="Mallez S."/>
            <person name="Zhang Y."/>
            <person name="Obille A."/>
            <person name="Becker A."/>
            <person name="Abrahante J.E."/>
            <person name="Garbe J."/>
            <person name="Badalamenti J.P."/>
            <person name="Herman A."/>
            <person name="Mangelson H."/>
            <person name="Liachko I."/>
            <person name="Sullivan S."/>
            <person name="Sone E.D."/>
            <person name="Koren S."/>
            <person name="Silverstein K.A.T."/>
            <person name="Beckman K.B."/>
            <person name="Gohl D.M."/>
        </authorList>
    </citation>
    <scope>NUCLEOTIDE SEQUENCE</scope>
    <source>
        <strain evidence="1">Duluth1</strain>
        <tissue evidence="1">Whole animal</tissue>
    </source>
</reference>
<keyword evidence="2" id="KW-1185">Reference proteome</keyword>
<reference evidence="1" key="2">
    <citation type="submission" date="2020-11" db="EMBL/GenBank/DDBJ databases">
        <authorList>
            <person name="McCartney M.A."/>
            <person name="Auch B."/>
            <person name="Kono T."/>
            <person name="Mallez S."/>
            <person name="Becker A."/>
            <person name="Gohl D.M."/>
            <person name="Silverstein K.A.T."/>
            <person name="Koren S."/>
            <person name="Bechman K.B."/>
            <person name="Herman A."/>
            <person name="Abrahante J.E."/>
            <person name="Garbe J."/>
        </authorList>
    </citation>
    <scope>NUCLEOTIDE SEQUENCE</scope>
    <source>
        <strain evidence="1">Duluth1</strain>
        <tissue evidence="1">Whole animal</tissue>
    </source>
</reference>
<proteinExistence type="predicted"/>
<comment type="caution">
    <text evidence="1">The sequence shown here is derived from an EMBL/GenBank/DDBJ whole genome shotgun (WGS) entry which is preliminary data.</text>
</comment>
<dbReference type="EMBL" id="JAIWYP010000007">
    <property type="protein sequence ID" value="KAH3793676.1"/>
    <property type="molecule type" value="Genomic_DNA"/>
</dbReference>